<proteinExistence type="predicted"/>
<organism evidence="1 3">
    <name type="scientific">Didymodactylos carnosus</name>
    <dbReference type="NCBI Taxonomy" id="1234261"/>
    <lineage>
        <taxon>Eukaryota</taxon>
        <taxon>Metazoa</taxon>
        <taxon>Spiralia</taxon>
        <taxon>Gnathifera</taxon>
        <taxon>Rotifera</taxon>
        <taxon>Eurotatoria</taxon>
        <taxon>Bdelloidea</taxon>
        <taxon>Philodinida</taxon>
        <taxon>Philodinidae</taxon>
        <taxon>Didymodactylos</taxon>
    </lineage>
</organism>
<sequence>MNFLPEAIQKHSENIEQNNCFVFHEQHINSTTTIQACPENEVAYDDQCYYLHGSDAHCNKHGPFTEGPENRNGCINQTNQHPRQTTFCGSH</sequence>
<evidence type="ECO:0000313" key="3">
    <source>
        <dbReference type="Proteomes" id="UP000677228"/>
    </source>
</evidence>
<accession>A0A8S2E8E2</accession>
<gene>
    <name evidence="1" type="ORF">OVA965_LOCUS22018</name>
    <name evidence="2" type="ORF">TMI583_LOCUS22730</name>
</gene>
<evidence type="ECO:0000313" key="1">
    <source>
        <dbReference type="EMBL" id="CAF1159503.1"/>
    </source>
</evidence>
<dbReference type="Proteomes" id="UP000682733">
    <property type="component" value="Unassembled WGS sequence"/>
</dbReference>
<name>A0A8S2E8E2_9BILA</name>
<dbReference type="EMBL" id="CAJOBA010033774">
    <property type="protein sequence ID" value="CAF3971112.1"/>
    <property type="molecule type" value="Genomic_DNA"/>
</dbReference>
<evidence type="ECO:0000313" key="2">
    <source>
        <dbReference type="EMBL" id="CAF3971112.1"/>
    </source>
</evidence>
<protein>
    <submittedName>
        <fullName evidence="1">Uncharacterized protein</fullName>
    </submittedName>
</protein>
<reference evidence="1" key="1">
    <citation type="submission" date="2021-02" db="EMBL/GenBank/DDBJ databases">
        <authorList>
            <person name="Nowell W R."/>
        </authorList>
    </citation>
    <scope>NUCLEOTIDE SEQUENCE</scope>
</reference>
<dbReference type="EMBL" id="CAJNOK010012251">
    <property type="protein sequence ID" value="CAF1159503.1"/>
    <property type="molecule type" value="Genomic_DNA"/>
</dbReference>
<dbReference type="AlphaFoldDB" id="A0A8S2E8E2"/>
<dbReference type="Proteomes" id="UP000677228">
    <property type="component" value="Unassembled WGS sequence"/>
</dbReference>
<comment type="caution">
    <text evidence="1">The sequence shown here is derived from an EMBL/GenBank/DDBJ whole genome shotgun (WGS) entry which is preliminary data.</text>
</comment>